<protein>
    <submittedName>
        <fullName evidence="1">Uncharacterized protein</fullName>
    </submittedName>
</protein>
<reference evidence="2" key="2">
    <citation type="submission" date="2010-03" db="EMBL/GenBank/DDBJ databases">
        <title>The genome sequence of Coccidioides posadasii strain Silveira.</title>
        <authorList>
            <consortium name="The Broad Institute Genome Sequencing Center for Infectious Disease"/>
            <person name="Neafsey D."/>
            <person name="Orbach M."/>
            <person name="Henn M.R."/>
            <person name="Cole G.T."/>
            <person name="Galgiani J."/>
            <person name="Gardner M.J."/>
            <person name="Kirkland T.N."/>
            <person name="Taylor J.W."/>
            <person name="Young S.K."/>
            <person name="Zeng Q."/>
            <person name="Koehrsen M."/>
            <person name="Alvarado L."/>
            <person name="Berlin A."/>
            <person name="Borenstein D."/>
            <person name="Chapman S.B."/>
            <person name="Chen Z."/>
            <person name="Engels R."/>
            <person name="Freedman E."/>
            <person name="Gellesch M."/>
            <person name="Goldberg J."/>
            <person name="Griggs A."/>
            <person name="Gujja S."/>
            <person name="Heilman E."/>
            <person name="Heiman D."/>
            <person name="Howarth C."/>
            <person name="Jen D."/>
            <person name="Larson L."/>
            <person name="Mehta T."/>
            <person name="Neiman D."/>
            <person name="Park D."/>
            <person name="Pearson M."/>
            <person name="Richards J."/>
            <person name="Roberts A."/>
            <person name="Saif S."/>
            <person name="Shea T."/>
            <person name="Shenoy N."/>
            <person name="Sisk P."/>
            <person name="Stolte C."/>
            <person name="Sykes S."/>
            <person name="Walk T."/>
            <person name="White J."/>
            <person name="Yandava C."/>
            <person name="Haas B."/>
            <person name="Nusbaum C."/>
            <person name="Birren B."/>
        </authorList>
    </citation>
    <scope>NUCLEOTIDE SEQUENCE [LARGE SCALE GENOMIC DNA]</scope>
    <source>
        <strain evidence="2">RMSCC 757 / Silveira</strain>
    </source>
</reference>
<gene>
    <name evidence="1" type="ORF">CPSG_03013</name>
</gene>
<proteinExistence type="predicted"/>
<sequence length="113" mass="12926">MNGTAIWPPRLACSRYRLACPRMRALILTPTARPFASSFLAALPPILAHSQVQLVSHLVYICDLYKAFNIEDMILVRCVIMRCRIAKCFFSLLWREPVLKLRNRNQTAGGYKS</sequence>
<reference evidence="2" key="1">
    <citation type="journal article" date="2010" name="Genome Res.">
        <title>Population genomic sequencing of Coccidioides fungi reveals recent hybridization and transposon control.</title>
        <authorList>
            <person name="Neafsey D.E."/>
            <person name="Barker B.M."/>
            <person name="Sharpton T.J."/>
            <person name="Stajich J.E."/>
            <person name="Park D.J."/>
            <person name="Whiston E."/>
            <person name="Hung C.-Y."/>
            <person name="McMahan C."/>
            <person name="White J."/>
            <person name="Sykes S."/>
            <person name="Heiman D."/>
            <person name="Young S."/>
            <person name="Zeng Q."/>
            <person name="Abouelleil A."/>
            <person name="Aftuck L."/>
            <person name="Bessette D."/>
            <person name="Brown A."/>
            <person name="FitzGerald M."/>
            <person name="Lui A."/>
            <person name="Macdonald J.P."/>
            <person name="Priest M."/>
            <person name="Orbach M.J."/>
            <person name="Galgiani J.N."/>
            <person name="Kirkland T.N."/>
            <person name="Cole G.T."/>
            <person name="Birren B.W."/>
            <person name="Henn M.R."/>
            <person name="Taylor J.W."/>
            <person name="Rounsley S.D."/>
        </authorList>
    </citation>
    <scope>NUCLEOTIDE SEQUENCE [LARGE SCALE GENOMIC DNA]</scope>
    <source>
        <strain evidence="2">RMSCC 757 / Silveira</strain>
    </source>
</reference>
<dbReference type="VEuPathDB" id="FungiDB:CPSG_03013"/>
<dbReference type="HOGENOM" id="CLU_2133287_0_0_1"/>
<organism evidence="2">
    <name type="scientific">Coccidioides posadasii (strain RMSCC 757 / Silveira)</name>
    <name type="common">Valley fever fungus</name>
    <dbReference type="NCBI Taxonomy" id="443226"/>
    <lineage>
        <taxon>Eukaryota</taxon>
        <taxon>Fungi</taxon>
        <taxon>Dikarya</taxon>
        <taxon>Ascomycota</taxon>
        <taxon>Pezizomycotina</taxon>
        <taxon>Eurotiomycetes</taxon>
        <taxon>Eurotiomycetidae</taxon>
        <taxon>Onygenales</taxon>
        <taxon>Onygenaceae</taxon>
        <taxon>Coccidioides</taxon>
    </lineage>
</organism>
<evidence type="ECO:0000313" key="2">
    <source>
        <dbReference type="Proteomes" id="UP000002497"/>
    </source>
</evidence>
<name>E9D0I4_COCPS</name>
<dbReference type="Proteomes" id="UP000002497">
    <property type="component" value="Unassembled WGS sequence"/>
</dbReference>
<dbReference type="EMBL" id="GL636489">
    <property type="protein sequence ID" value="EFW19838.1"/>
    <property type="molecule type" value="Genomic_DNA"/>
</dbReference>
<evidence type="ECO:0000313" key="1">
    <source>
        <dbReference type="EMBL" id="EFW19838.1"/>
    </source>
</evidence>
<dbReference type="AlphaFoldDB" id="E9D0I4"/>
<keyword evidence="2" id="KW-1185">Reference proteome</keyword>
<accession>E9D0I4</accession>